<dbReference type="CDD" id="cd11614">
    <property type="entry name" value="SAF_CpaB_FlgA_like"/>
    <property type="match status" value="1"/>
</dbReference>
<evidence type="ECO:0000256" key="3">
    <source>
        <dbReference type="ARBA" id="ARBA00022764"/>
    </source>
</evidence>
<reference evidence="6 7" key="1">
    <citation type="submission" date="2019-03" db="EMBL/GenBank/DDBJ databases">
        <title>Genomic Encyclopedia of Type Strains, Phase IV (KMG-IV): sequencing the most valuable type-strain genomes for metagenomic binning, comparative biology and taxonomic classification.</title>
        <authorList>
            <person name="Goeker M."/>
        </authorList>
    </citation>
    <scope>NUCLEOTIDE SEQUENCE [LARGE SCALE GENOMIC DNA]</scope>
    <source>
        <strain evidence="6 7">DSM 24766</strain>
    </source>
</reference>
<sequence>MRAALIAVLPLIVAPPAHGEATFRNGIDGKRMQSLIAAELELAGLAGIPQIAASRRYPGCDHVPRIAPRDGSWATAEIRCSAPQWTRAVRTGIPPGAQPREGGAPDAPAGGPVIVMRKSLGRGSVLTAEDIALAPAPAATPPTAIGSLENAIGRRLSQAVGIGQPLLARHLDPDWLVVEGAPVVIALELDGISVAMSGTALEPGQRHQLIKVRNLSSGRTVRGHVTDRNKISVTAKIR</sequence>
<dbReference type="NCBIfam" id="TIGR03170">
    <property type="entry name" value="flgA_cterm"/>
    <property type="match status" value="1"/>
</dbReference>
<protein>
    <recommendedName>
        <fullName evidence="4">Flagella basal body P-ring formation protein FlgA</fullName>
    </recommendedName>
</protein>
<dbReference type="InterPro" id="IPR013974">
    <property type="entry name" value="SAF"/>
</dbReference>
<evidence type="ECO:0000256" key="2">
    <source>
        <dbReference type="ARBA" id="ARBA00022729"/>
    </source>
</evidence>
<keyword evidence="6" id="KW-0282">Flagellum</keyword>
<accession>A0A4R2RG59</accession>
<keyword evidence="6" id="KW-0966">Cell projection</keyword>
<keyword evidence="3 4" id="KW-0574">Periplasm</keyword>
<dbReference type="GO" id="GO:0042597">
    <property type="term" value="C:periplasmic space"/>
    <property type="evidence" value="ECO:0007669"/>
    <property type="project" value="UniProtKB-SubCell"/>
</dbReference>
<dbReference type="SMART" id="SM00858">
    <property type="entry name" value="SAF"/>
    <property type="match status" value="1"/>
</dbReference>
<dbReference type="Gene3D" id="3.90.1210.10">
    <property type="entry name" value="Antifreeze-like/N-acetylneuraminic acid synthase C-terminal domain"/>
    <property type="match status" value="1"/>
</dbReference>
<feature type="signal peptide" evidence="4">
    <location>
        <begin position="1"/>
        <end position="19"/>
    </location>
</feature>
<comment type="caution">
    <text evidence="6">The sequence shown here is derived from an EMBL/GenBank/DDBJ whole genome shotgun (WGS) entry which is preliminary data.</text>
</comment>
<evidence type="ECO:0000256" key="1">
    <source>
        <dbReference type="ARBA" id="ARBA00004418"/>
    </source>
</evidence>
<feature type="chain" id="PRO_5020925629" description="Flagella basal body P-ring formation protein FlgA" evidence="4">
    <location>
        <begin position="20"/>
        <end position="238"/>
    </location>
</feature>
<keyword evidence="2 4" id="KW-0732">Signal</keyword>
<dbReference type="PANTHER" id="PTHR36307:SF1">
    <property type="entry name" value="FLAGELLA BASAL BODY P-RING FORMATION PROTEIN FLGA"/>
    <property type="match status" value="1"/>
</dbReference>
<proteinExistence type="inferred from homology"/>
<dbReference type="PANTHER" id="PTHR36307">
    <property type="entry name" value="FLAGELLA BASAL BODY P-RING FORMATION PROTEIN FLGA"/>
    <property type="match status" value="1"/>
</dbReference>
<dbReference type="Pfam" id="PF13144">
    <property type="entry name" value="ChapFlgA"/>
    <property type="match status" value="1"/>
</dbReference>
<gene>
    <name evidence="6" type="ORF">EV663_10577</name>
</gene>
<evidence type="ECO:0000259" key="5">
    <source>
        <dbReference type="SMART" id="SM00858"/>
    </source>
</evidence>
<evidence type="ECO:0000256" key="4">
    <source>
        <dbReference type="RuleBase" id="RU362063"/>
    </source>
</evidence>
<dbReference type="InterPro" id="IPR039246">
    <property type="entry name" value="Flagellar_FlgA"/>
</dbReference>
<keyword evidence="6" id="KW-0969">Cilium</keyword>
<keyword evidence="4" id="KW-1005">Bacterial flagellum biogenesis</keyword>
<dbReference type="EMBL" id="SLXU01000005">
    <property type="protein sequence ID" value="TCP61359.1"/>
    <property type="molecule type" value="Genomic_DNA"/>
</dbReference>
<dbReference type="InterPro" id="IPR017585">
    <property type="entry name" value="SAF_FlgA"/>
</dbReference>
<feature type="domain" description="SAF" evidence="5">
    <location>
        <begin position="111"/>
        <end position="172"/>
    </location>
</feature>
<dbReference type="Gene3D" id="2.30.30.760">
    <property type="match status" value="1"/>
</dbReference>
<keyword evidence="7" id="KW-1185">Reference proteome</keyword>
<comment type="function">
    <text evidence="4">Involved in the assembly process of the P-ring formation. It may associate with FlgF on the rod constituting a structure essential for the P-ring assembly or may act as a modulator protein for the P-ring assembly.</text>
</comment>
<dbReference type="Proteomes" id="UP000295050">
    <property type="component" value="Unassembled WGS sequence"/>
</dbReference>
<evidence type="ECO:0000313" key="6">
    <source>
        <dbReference type="EMBL" id="TCP61359.1"/>
    </source>
</evidence>
<organism evidence="6 7">
    <name type="scientific">Rhodovulum bhavnagarense</name>
    <dbReference type="NCBI Taxonomy" id="992286"/>
    <lineage>
        <taxon>Bacteria</taxon>
        <taxon>Pseudomonadati</taxon>
        <taxon>Pseudomonadota</taxon>
        <taxon>Alphaproteobacteria</taxon>
        <taxon>Rhodobacterales</taxon>
        <taxon>Paracoccaceae</taxon>
        <taxon>Rhodovulum</taxon>
    </lineage>
</organism>
<comment type="similarity">
    <text evidence="4">Belongs to the FlgA family.</text>
</comment>
<dbReference type="GO" id="GO:0044780">
    <property type="term" value="P:bacterial-type flagellum assembly"/>
    <property type="evidence" value="ECO:0007669"/>
    <property type="project" value="InterPro"/>
</dbReference>
<evidence type="ECO:0000313" key="7">
    <source>
        <dbReference type="Proteomes" id="UP000295050"/>
    </source>
</evidence>
<dbReference type="AlphaFoldDB" id="A0A4R2RG59"/>
<comment type="subcellular location">
    <subcellularLocation>
        <location evidence="1 4">Periplasm</location>
    </subcellularLocation>
</comment>
<name>A0A4R2RG59_9RHOB</name>